<feature type="active site" evidence="9">
    <location>
        <position position="171"/>
    </location>
</feature>
<feature type="active site" evidence="9">
    <location>
        <position position="241"/>
    </location>
</feature>
<evidence type="ECO:0000256" key="5">
    <source>
        <dbReference type="ARBA" id="ARBA00022908"/>
    </source>
</evidence>
<evidence type="ECO:0000256" key="2">
    <source>
        <dbReference type="ARBA" id="ARBA00022490"/>
    </source>
</evidence>
<dbReference type="CDD" id="cd00798">
    <property type="entry name" value="INT_XerDC_C"/>
    <property type="match status" value="1"/>
</dbReference>
<dbReference type="SUPFAM" id="SSF56349">
    <property type="entry name" value="DNA breaking-rejoining enzymes"/>
    <property type="match status" value="1"/>
</dbReference>
<comment type="subunit">
    <text evidence="9">Forms a cyclic heterotetrameric complex composed of two molecules of XerC and two molecules of XerD.</text>
</comment>
<dbReference type="PROSITE" id="PS51900">
    <property type="entry name" value="CB"/>
    <property type="match status" value="1"/>
</dbReference>
<dbReference type="InterPro" id="IPR004107">
    <property type="entry name" value="Integrase_SAM-like_N"/>
</dbReference>
<keyword evidence="2 9" id="KW-0963">Cytoplasm</keyword>
<dbReference type="Pfam" id="PF02899">
    <property type="entry name" value="Phage_int_SAM_1"/>
    <property type="match status" value="1"/>
</dbReference>
<dbReference type="InterPro" id="IPR013762">
    <property type="entry name" value="Integrase-like_cat_sf"/>
</dbReference>
<dbReference type="GO" id="GO:0007059">
    <property type="term" value="P:chromosome segregation"/>
    <property type="evidence" value="ECO:0007669"/>
    <property type="project" value="UniProtKB-UniRule"/>
</dbReference>
<evidence type="ECO:0000256" key="6">
    <source>
        <dbReference type="ARBA" id="ARBA00023125"/>
    </source>
</evidence>
<evidence type="ECO:0000256" key="4">
    <source>
        <dbReference type="ARBA" id="ARBA00022829"/>
    </source>
</evidence>
<keyword evidence="8 9" id="KW-0131">Cell cycle</keyword>
<dbReference type="GO" id="GO:0009037">
    <property type="term" value="F:tyrosine-based site-specific recombinase activity"/>
    <property type="evidence" value="ECO:0007669"/>
    <property type="project" value="UniProtKB-UniRule"/>
</dbReference>
<keyword evidence="5 9" id="KW-0229">DNA integration</keyword>
<protein>
    <recommendedName>
        <fullName evidence="9">Tyrosine recombinase XerC</fullName>
    </recommendedName>
</protein>
<dbReference type="OrthoDB" id="9801717at2"/>
<dbReference type="RefSeq" id="WP_126842060.1">
    <property type="nucleotide sequence ID" value="NZ_PIQH01000007.1"/>
</dbReference>
<dbReference type="EMBL" id="PIQH01000007">
    <property type="protein sequence ID" value="RUO79885.1"/>
    <property type="molecule type" value="Genomic_DNA"/>
</dbReference>
<dbReference type="InterPro" id="IPR050090">
    <property type="entry name" value="Tyrosine_recombinase_XerCD"/>
</dbReference>
<dbReference type="GO" id="GO:0051301">
    <property type="term" value="P:cell division"/>
    <property type="evidence" value="ECO:0007669"/>
    <property type="project" value="UniProtKB-KW"/>
</dbReference>
<comment type="subcellular location">
    <subcellularLocation>
        <location evidence="1 9">Cytoplasm</location>
    </subcellularLocation>
</comment>
<keyword evidence="6 9" id="KW-0238">DNA-binding</keyword>
<feature type="active site" evidence="9">
    <location>
        <position position="244"/>
    </location>
</feature>
<gene>
    <name evidence="9" type="primary">xerC</name>
    <name evidence="12" type="ORF">CWI84_07950</name>
</gene>
<evidence type="ECO:0000256" key="9">
    <source>
        <dbReference type="HAMAP-Rule" id="MF_01808"/>
    </source>
</evidence>
<evidence type="ECO:0000259" key="11">
    <source>
        <dbReference type="PROSITE" id="PS51900"/>
    </source>
</evidence>
<evidence type="ECO:0000313" key="13">
    <source>
        <dbReference type="Proteomes" id="UP000287996"/>
    </source>
</evidence>
<feature type="active site" evidence="9">
    <location>
        <position position="267"/>
    </location>
</feature>
<feature type="active site" evidence="9">
    <location>
        <position position="147"/>
    </location>
</feature>
<dbReference type="InterPro" id="IPR044068">
    <property type="entry name" value="CB"/>
</dbReference>
<evidence type="ECO:0000256" key="1">
    <source>
        <dbReference type="ARBA" id="ARBA00004496"/>
    </source>
</evidence>
<evidence type="ECO:0000256" key="7">
    <source>
        <dbReference type="ARBA" id="ARBA00023172"/>
    </source>
</evidence>
<comment type="similarity">
    <text evidence="9">Belongs to the 'phage' integrase family. XerC subfamily.</text>
</comment>
<dbReference type="GO" id="GO:0003677">
    <property type="term" value="F:DNA binding"/>
    <property type="evidence" value="ECO:0007669"/>
    <property type="project" value="UniProtKB-UniRule"/>
</dbReference>
<dbReference type="InterPro" id="IPR023009">
    <property type="entry name" value="Tyrosine_recombinase_XerC/XerD"/>
</dbReference>
<evidence type="ECO:0000259" key="10">
    <source>
        <dbReference type="PROSITE" id="PS51898"/>
    </source>
</evidence>
<comment type="caution">
    <text evidence="12">The sequence shown here is derived from an EMBL/GenBank/DDBJ whole genome shotgun (WGS) entry which is preliminary data.</text>
</comment>
<dbReference type="InterPro" id="IPR002104">
    <property type="entry name" value="Integrase_catalytic"/>
</dbReference>
<dbReference type="InterPro" id="IPR011010">
    <property type="entry name" value="DNA_brk_join_enz"/>
</dbReference>
<dbReference type="PROSITE" id="PS51898">
    <property type="entry name" value="TYR_RECOMBINASE"/>
    <property type="match status" value="1"/>
</dbReference>
<keyword evidence="3 9" id="KW-0132">Cell division</keyword>
<keyword evidence="13" id="KW-1185">Reference proteome</keyword>
<comment type="function">
    <text evidence="9">Site-specific tyrosine recombinase, which acts by catalyzing the cutting and rejoining of the recombining DNA molecules. The XerC-XerD complex is essential to convert dimers of the bacterial chromosome into monomers to permit their segregation at cell division. It also contributes to the segregational stability of plasmids.</text>
</comment>
<dbReference type="GO" id="GO:0006313">
    <property type="term" value="P:DNA transposition"/>
    <property type="evidence" value="ECO:0007669"/>
    <property type="project" value="UniProtKB-UniRule"/>
</dbReference>
<keyword evidence="7 9" id="KW-0233">DNA recombination</keyword>
<feature type="active site" description="O-(3'-phospho-DNA)-tyrosine intermediate" evidence="9">
    <location>
        <position position="276"/>
    </location>
</feature>
<accession>A0A432ZPM5</accession>
<evidence type="ECO:0000256" key="8">
    <source>
        <dbReference type="ARBA" id="ARBA00023306"/>
    </source>
</evidence>
<dbReference type="AlphaFoldDB" id="A0A432ZPM5"/>
<dbReference type="Gene3D" id="1.10.443.10">
    <property type="entry name" value="Intergrase catalytic core"/>
    <property type="match status" value="1"/>
</dbReference>
<name>A0A432ZPM5_9GAMM</name>
<organism evidence="12 13">
    <name type="scientific">Idiomarina tyrosinivorans</name>
    <dbReference type="NCBI Taxonomy" id="1445662"/>
    <lineage>
        <taxon>Bacteria</taxon>
        <taxon>Pseudomonadati</taxon>
        <taxon>Pseudomonadota</taxon>
        <taxon>Gammaproteobacteria</taxon>
        <taxon>Alteromonadales</taxon>
        <taxon>Idiomarinaceae</taxon>
        <taxon>Idiomarina</taxon>
    </lineage>
</organism>
<feature type="domain" description="Tyr recombinase" evidence="10">
    <location>
        <begin position="109"/>
        <end position="289"/>
    </location>
</feature>
<dbReference type="SUPFAM" id="SSF47823">
    <property type="entry name" value="lambda integrase-like, N-terminal domain"/>
    <property type="match status" value="1"/>
</dbReference>
<feature type="domain" description="Core-binding (CB)" evidence="11">
    <location>
        <begin position="2"/>
        <end position="88"/>
    </location>
</feature>
<dbReference type="HAMAP" id="MF_01808">
    <property type="entry name" value="Recomb_XerC_XerD"/>
    <property type="match status" value="1"/>
</dbReference>
<dbReference type="InterPro" id="IPR010998">
    <property type="entry name" value="Integrase_recombinase_N"/>
</dbReference>
<keyword evidence="4 9" id="KW-0159">Chromosome partition</keyword>
<sequence>MTTLNDAVLQFVRHLKGERGLAELTIKNYQRVLTRDQAALAEQGIEQLDELTPFAMERLLIGWRKHGLGARSIALQLSSWRTFIAFMQARLGLLNDPLQGLSAPKAPTRLPKNLDVDSISQLLNMPDDDISIRDKAMMELFYSSGLRLAELVSLDIDDLDMRHQQLRVTGKGQKTRILPFGRHAANAIKGWIKVRANWLNGKATVALFISQRCQRISPRTVQARLNYWGKRQGVQGQLHPHQLRHSFATHMLESSADLRAVQELLGHANLTTTQVYTHVDFQHLADVYDNAHPRAKRKSKK</sequence>
<dbReference type="Pfam" id="PF00589">
    <property type="entry name" value="Phage_integrase"/>
    <property type="match status" value="1"/>
</dbReference>
<dbReference type="PANTHER" id="PTHR30349:SF81">
    <property type="entry name" value="TYROSINE RECOMBINASE XERC"/>
    <property type="match status" value="1"/>
</dbReference>
<reference evidence="12 13" key="1">
    <citation type="journal article" date="2011" name="Front. Microbiol.">
        <title>Genomic signatures of strain selection and enhancement in Bacillus atrophaeus var. globigii, a historical biowarfare simulant.</title>
        <authorList>
            <person name="Gibbons H.S."/>
            <person name="Broomall S.M."/>
            <person name="McNew L.A."/>
            <person name="Daligault H."/>
            <person name="Chapman C."/>
            <person name="Bruce D."/>
            <person name="Karavis M."/>
            <person name="Krepps M."/>
            <person name="McGregor P.A."/>
            <person name="Hong C."/>
            <person name="Park K.H."/>
            <person name="Akmal A."/>
            <person name="Feldman A."/>
            <person name="Lin J.S."/>
            <person name="Chang W.E."/>
            <person name="Higgs B.W."/>
            <person name="Demirev P."/>
            <person name="Lindquist J."/>
            <person name="Liem A."/>
            <person name="Fochler E."/>
            <person name="Read T.D."/>
            <person name="Tapia R."/>
            <person name="Johnson S."/>
            <person name="Bishop-Lilly K.A."/>
            <person name="Detter C."/>
            <person name="Han C."/>
            <person name="Sozhamannan S."/>
            <person name="Rosenzweig C.N."/>
            <person name="Skowronski E.W."/>
        </authorList>
    </citation>
    <scope>NUCLEOTIDE SEQUENCE [LARGE SCALE GENOMIC DNA]</scope>
    <source>
        <strain evidence="12 13">CC-PW-9</strain>
    </source>
</reference>
<proteinExistence type="inferred from homology"/>
<dbReference type="Gene3D" id="1.10.150.130">
    <property type="match status" value="1"/>
</dbReference>
<evidence type="ECO:0000313" key="12">
    <source>
        <dbReference type="EMBL" id="RUO79885.1"/>
    </source>
</evidence>
<dbReference type="PANTHER" id="PTHR30349">
    <property type="entry name" value="PHAGE INTEGRASE-RELATED"/>
    <property type="match status" value="1"/>
</dbReference>
<dbReference type="Proteomes" id="UP000287996">
    <property type="component" value="Unassembled WGS sequence"/>
</dbReference>
<dbReference type="GO" id="GO:0005737">
    <property type="term" value="C:cytoplasm"/>
    <property type="evidence" value="ECO:0007669"/>
    <property type="project" value="UniProtKB-SubCell"/>
</dbReference>
<evidence type="ECO:0000256" key="3">
    <source>
        <dbReference type="ARBA" id="ARBA00022618"/>
    </source>
</evidence>